<sequence length="93" mass="10093">MVFSLSICTYNSYTIIVTEERGRGRREKKSRGRASTAELPQMRVGGEASTEEGRQQSFLGGGSAAELSKRSVGNGAYIEEGRRQSFHGGAFSN</sequence>
<protein>
    <submittedName>
        <fullName evidence="2">Uncharacterized protein</fullName>
    </submittedName>
</protein>
<proteinExistence type="predicted"/>
<evidence type="ECO:0000313" key="3">
    <source>
        <dbReference type="Proteomes" id="UP000237000"/>
    </source>
</evidence>
<accession>A0A2P5EMA4</accession>
<evidence type="ECO:0000256" key="1">
    <source>
        <dbReference type="SAM" id="MobiDB-lite"/>
    </source>
</evidence>
<feature type="compositionally biased region" description="Basic residues" evidence="1">
    <location>
        <begin position="23"/>
        <end position="32"/>
    </location>
</feature>
<dbReference type="InParanoid" id="A0A2P5EMA4"/>
<name>A0A2P5EMA4_TREOI</name>
<evidence type="ECO:0000313" key="2">
    <source>
        <dbReference type="EMBL" id="PON86656.1"/>
    </source>
</evidence>
<organism evidence="2 3">
    <name type="scientific">Trema orientale</name>
    <name type="common">Charcoal tree</name>
    <name type="synonym">Celtis orientalis</name>
    <dbReference type="NCBI Taxonomy" id="63057"/>
    <lineage>
        <taxon>Eukaryota</taxon>
        <taxon>Viridiplantae</taxon>
        <taxon>Streptophyta</taxon>
        <taxon>Embryophyta</taxon>
        <taxon>Tracheophyta</taxon>
        <taxon>Spermatophyta</taxon>
        <taxon>Magnoliopsida</taxon>
        <taxon>eudicotyledons</taxon>
        <taxon>Gunneridae</taxon>
        <taxon>Pentapetalae</taxon>
        <taxon>rosids</taxon>
        <taxon>fabids</taxon>
        <taxon>Rosales</taxon>
        <taxon>Cannabaceae</taxon>
        <taxon>Trema</taxon>
    </lineage>
</organism>
<dbReference type="Proteomes" id="UP000237000">
    <property type="component" value="Unassembled WGS sequence"/>
</dbReference>
<dbReference type="AlphaFoldDB" id="A0A2P5EMA4"/>
<reference evidence="3" key="1">
    <citation type="submission" date="2016-06" db="EMBL/GenBank/DDBJ databases">
        <title>Parallel loss of symbiosis genes in relatives of nitrogen-fixing non-legume Parasponia.</title>
        <authorList>
            <person name="Van Velzen R."/>
            <person name="Holmer R."/>
            <person name="Bu F."/>
            <person name="Rutten L."/>
            <person name="Van Zeijl A."/>
            <person name="Liu W."/>
            <person name="Santuari L."/>
            <person name="Cao Q."/>
            <person name="Sharma T."/>
            <person name="Shen D."/>
            <person name="Roswanjaya Y."/>
            <person name="Wardhani T."/>
            <person name="Kalhor M.S."/>
            <person name="Jansen J."/>
            <person name="Van den Hoogen J."/>
            <person name="Gungor B."/>
            <person name="Hartog M."/>
            <person name="Hontelez J."/>
            <person name="Verver J."/>
            <person name="Yang W.-C."/>
            <person name="Schijlen E."/>
            <person name="Repin R."/>
            <person name="Schilthuizen M."/>
            <person name="Schranz E."/>
            <person name="Heidstra R."/>
            <person name="Miyata K."/>
            <person name="Fedorova E."/>
            <person name="Kohlen W."/>
            <person name="Bisseling T."/>
            <person name="Smit S."/>
            <person name="Geurts R."/>
        </authorList>
    </citation>
    <scope>NUCLEOTIDE SEQUENCE [LARGE SCALE GENOMIC DNA]</scope>
    <source>
        <strain evidence="3">cv. RG33-2</strain>
    </source>
</reference>
<comment type="caution">
    <text evidence="2">The sequence shown here is derived from an EMBL/GenBank/DDBJ whole genome shotgun (WGS) entry which is preliminary data.</text>
</comment>
<dbReference type="EMBL" id="JXTC01000128">
    <property type="protein sequence ID" value="PON86656.1"/>
    <property type="molecule type" value="Genomic_DNA"/>
</dbReference>
<gene>
    <name evidence="2" type="ORF">TorRG33x02_174880</name>
</gene>
<keyword evidence="3" id="KW-1185">Reference proteome</keyword>
<feature type="region of interest" description="Disordered" evidence="1">
    <location>
        <begin position="20"/>
        <end position="68"/>
    </location>
</feature>